<dbReference type="InterPro" id="IPR000504">
    <property type="entry name" value="RRM_dom"/>
</dbReference>
<dbReference type="CDD" id="cd00590">
    <property type="entry name" value="RRM_SF"/>
    <property type="match status" value="1"/>
</dbReference>
<gene>
    <name evidence="4" type="ORF">PGLA1383_LOCUS39385</name>
</gene>
<dbReference type="SMART" id="SM00228">
    <property type="entry name" value="PDZ"/>
    <property type="match status" value="2"/>
</dbReference>
<dbReference type="SMART" id="SM00360">
    <property type="entry name" value="RRM"/>
    <property type="match status" value="1"/>
</dbReference>
<protein>
    <recommendedName>
        <fullName evidence="3">RRM domain-containing protein</fullName>
    </recommendedName>
</protein>
<reference evidence="4" key="1">
    <citation type="submission" date="2021-02" db="EMBL/GenBank/DDBJ databases">
        <authorList>
            <person name="Dougan E. K."/>
            <person name="Rhodes N."/>
            <person name="Thang M."/>
            <person name="Chan C."/>
        </authorList>
    </citation>
    <scope>NUCLEOTIDE SEQUENCE</scope>
</reference>
<name>A0A813GAC7_POLGL</name>
<evidence type="ECO:0000313" key="5">
    <source>
        <dbReference type="Proteomes" id="UP000654075"/>
    </source>
</evidence>
<dbReference type="InterPro" id="IPR035979">
    <property type="entry name" value="RBD_domain_sf"/>
</dbReference>
<accession>A0A813GAC7</accession>
<dbReference type="Proteomes" id="UP000654075">
    <property type="component" value="Unassembled WGS sequence"/>
</dbReference>
<keyword evidence="2" id="KW-0175">Coiled coil</keyword>
<feature type="non-terminal residue" evidence="4">
    <location>
        <position position="738"/>
    </location>
</feature>
<dbReference type="GO" id="GO:0003723">
    <property type="term" value="F:RNA binding"/>
    <property type="evidence" value="ECO:0007669"/>
    <property type="project" value="UniProtKB-UniRule"/>
</dbReference>
<dbReference type="OrthoDB" id="447720at2759"/>
<keyword evidence="5" id="KW-1185">Reference proteome</keyword>
<proteinExistence type="predicted"/>
<evidence type="ECO:0000313" key="4">
    <source>
        <dbReference type="EMBL" id="CAE8621868.1"/>
    </source>
</evidence>
<dbReference type="SUPFAM" id="SSF54928">
    <property type="entry name" value="RNA-binding domain, RBD"/>
    <property type="match status" value="1"/>
</dbReference>
<comment type="caution">
    <text evidence="4">The sequence shown here is derived from an EMBL/GenBank/DDBJ whole genome shotgun (WGS) entry which is preliminary data.</text>
</comment>
<dbReference type="Gene3D" id="3.30.70.330">
    <property type="match status" value="1"/>
</dbReference>
<keyword evidence="1" id="KW-0694">RNA-binding</keyword>
<evidence type="ECO:0000256" key="1">
    <source>
        <dbReference type="PROSITE-ProRule" id="PRU00176"/>
    </source>
</evidence>
<dbReference type="InterPro" id="IPR001478">
    <property type="entry name" value="PDZ"/>
</dbReference>
<dbReference type="SUPFAM" id="SSF50156">
    <property type="entry name" value="PDZ domain-like"/>
    <property type="match status" value="2"/>
</dbReference>
<evidence type="ECO:0000256" key="2">
    <source>
        <dbReference type="SAM" id="Coils"/>
    </source>
</evidence>
<dbReference type="EMBL" id="CAJNNV010027836">
    <property type="protein sequence ID" value="CAE8621868.1"/>
    <property type="molecule type" value="Genomic_DNA"/>
</dbReference>
<feature type="domain" description="RRM" evidence="3">
    <location>
        <begin position="278"/>
        <end position="362"/>
    </location>
</feature>
<organism evidence="4 5">
    <name type="scientific">Polarella glacialis</name>
    <name type="common">Dinoflagellate</name>
    <dbReference type="NCBI Taxonomy" id="89957"/>
    <lineage>
        <taxon>Eukaryota</taxon>
        <taxon>Sar</taxon>
        <taxon>Alveolata</taxon>
        <taxon>Dinophyceae</taxon>
        <taxon>Suessiales</taxon>
        <taxon>Suessiaceae</taxon>
        <taxon>Polarella</taxon>
    </lineage>
</organism>
<feature type="coiled-coil region" evidence="2">
    <location>
        <begin position="176"/>
        <end position="203"/>
    </location>
</feature>
<dbReference type="Pfam" id="PF00076">
    <property type="entry name" value="RRM_1"/>
    <property type="match status" value="1"/>
</dbReference>
<dbReference type="InterPro" id="IPR036034">
    <property type="entry name" value="PDZ_sf"/>
</dbReference>
<dbReference type="Gene3D" id="2.30.42.10">
    <property type="match status" value="1"/>
</dbReference>
<evidence type="ECO:0000259" key="3">
    <source>
        <dbReference type="PROSITE" id="PS50102"/>
    </source>
</evidence>
<dbReference type="InterPro" id="IPR012677">
    <property type="entry name" value="Nucleotide-bd_a/b_plait_sf"/>
</dbReference>
<dbReference type="PROSITE" id="PS50102">
    <property type="entry name" value="RRM"/>
    <property type="match status" value="1"/>
</dbReference>
<dbReference type="AlphaFoldDB" id="A0A813GAC7"/>
<sequence>MTDGEDGAAKAAQHPVPKVELKRGDFVAFEGLKTDALNGLQGTLLRLDAEAERWEVKMPDGEVKAIRPVNLTWRGIGPVEDDGSLTLIGLASDNAALQKAVSSIGEGLPSANQALVLVGSVISPSGGANAQGEEARIWVKLAKQAEQSVRGALEDLQKNVELVDGIETSRLSRKAADELKMARRDLIRTVQSQQEQLENALDRLRPVLQHLVNTVPKDAGGKRHGWSEGGADASLHEKYRAAFEKMEESVEKTSARKTKLSGIVVKYQGKGDNPPPSDNLYVKGLPGWVLEEDVKAIFSQVGQVMSLHLKVADWGAIAFVRMTNRKECAMAIQKFNGTVPDVLEKKTEEQEGKQLDVEITKAALRATVDQLARGVIVVVDIREPLGVNFSDTLVAKGVQEDSQAFELGIRKGWRVRSIGGIELSKTDDLIERLKTLKSQGLKQAAIVFTPPPVVASFSQRPFGLAVAKDPELGLIYVADANGDAKARGIRRGAVVAAVGGQDVSGLECEQVTQMLKEVVLPVSIVFEQAQALSGGAENQFAAFNDGDGEDELSRSALIAEALPPPVDLDIDLSQPLGIVFDDHLVAKSVKFNSQAQRLGIAAGWKALRLAGVELTGGTQELLEKVGKLKADGSLNQFMSFQPTPGSKPVQLSAEAAGAALRERAAAAQAAAAAEADEQERKSMRRVDIELDLSQPLGIGFSKSLYVETVQEGSQGARLGVAAGWRALSLGETEFANTK</sequence>